<comment type="cofactor">
    <cofactor evidence="9">
        <name>[2Fe-2S] cluster</name>
        <dbReference type="ChEBI" id="CHEBI:190135"/>
    </cofactor>
</comment>
<keyword evidence="3" id="KW-0004">4Fe-4S</keyword>
<dbReference type="PANTHER" id="PTHR43105">
    <property type="entry name" value="RESPIRATORY NITRATE REDUCTASE"/>
    <property type="match status" value="1"/>
</dbReference>
<keyword evidence="11" id="KW-0496">Mitochondrion</keyword>
<accession>A0A1L4BMD7</accession>
<reference evidence="11" key="1">
    <citation type="submission" date="2016-09" db="EMBL/GenBank/DDBJ databases">
        <title>The complete mitochondrial genome of the stalk-forming diatom Didymosphenia geminata.</title>
        <authorList>
            <person name="Aunins A.W."/>
            <person name="King T.L."/>
            <person name="Hamilton D."/>
        </authorList>
    </citation>
    <scope>NUCLEOTIDE SEQUENCE</scope>
</reference>
<dbReference type="GO" id="GO:0016491">
    <property type="term" value="F:oxidoreductase activity"/>
    <property type="evidence" value="ECO:0007669"/>
    <property type="project" value="InterPro"/>
</dbReference>
<comment type="cofactor">
    <cofactor evidence="1">
        <name>[4Fe-4S] cluster</name>
        <dbReference type="ChEBI" id="CHEBI:49883"/>
    </cofactor>
</comment>
<evidence type="ECO:0000256" key="1">
    <source>
        <dbReference type="ARBA" id="ARBA00001966"/>
    </source>
</evidence>
<dbReference type="InterPro" id="IPR006963">
    <property type="entry name" value="Mopterin_OxRdtase_4Fe-4S_dom"/>
</dbReference>
<gene>
    <name evidence="11" type="primary">nad11-b</name>
</gene>
<evidence type="ECO:0000313" key="11">
    <source>
        <dbReference type="EMBL" id="API83125.1"/>
    </source>
</evidence>
<dbReference type="RefSeq" id="YP_009329938.1">
    <property type="nucleotide sequence ID" value="NC_032171.1"/>
</dbReference>
<dbReference type="PANTHER" id="PTHR43105:SF13">
    <property type="entry name" value="NADH-UBIQUINONE OXIDOREDUCTASE 75 KDA SUBUNIT, MITOCHONDRIAL"/>
    <property type="match status" value="1"/>
</dbReference>
<organism evidence="11">
    <name type="scientific">Didymosphenia geminata</name>
    <name type="common">rock snot</name>
    <dbReference type="NCBI Taxonomy" id="1115533"/>
    <lineage>
        <taxon>Eukaryota</taxon>
        <taxon>Sar</taxon>
        <taxon>Stramenopiles</taxon>
        <taxon>Ochrophyta</taxon>
        <taxon>Bacillariophyta</taxon>
        <taxon>Bacillariophyceae</taxon>
        <taxon>Bacillariophycidae</taxon>
        <taxon>Cymbellales</taxon>
        <taxon>Gomphonemataceae</taxon>
        <taxon>Didymosphenia</taxon>
    </lineage>
</organism>
<evidence type="ECO:0000256" key="3">
    <source>
        <dbReference type="ARBA" id="ARBA00022485"/>
    </source>
</evidence>
<keyword evidence="7" id="KW-0411">Iron-sulfur</keyword>
<dbReference type="EMBL" id="KX889125">
    <property type="protein sequence ID" value="API83125.1"/>
    <property type="molecule type" value="Genomic_DNA"/>
</dbReference>
<proteinExistence type="inferred from homology"/>
<dbReference type="AlphaFoldDB" id="A0A1L4BMD7"/>
<evidence type="ECO:0000259" key="10">
    <source>
        <dbReference type="PROSITE" id="PS51669"/>
    </source>
</evidence>
<comment type="similarity">
    <text evidence="2">Belongs to the complex I 75 kDa subunit family.</text>
</comment>
<protein>
    <submittedName>
        <fullName evidence="11">NADH dehydrogenase subunit 11b</fullName>
    </submittedName>
</protein>
<dbReference type="GeneID" id="30683917"/>
<sequence>MGALTLKSFPFELRGWDIEKFESFDPTDSFGSNTRVYVSKDQVVQIEPDYDSNNFNTWLTDKGRQFFDGIFNSVKSTTLNYKNKKSFWTSLFYKILESTYIINHCNKLNVIKTYFVIIFDNVSLEVLNLLLILQKSYSFIKLRKVEQNYLNNDLELDFQLNVASNKIKLNSSTFCLLLSINPRYEGYYLNLNLRQRFLKGNFKCLSIGSLVDISFPVTFLGSNIKILQTFSEGNSLTCQEFICATNPLIVYSSELSKRSDSNYITQLLKSLKYSGKKKKSWNNLNVLSSSLTEAGNNYLEKIKGITNKDINTANTLYFINVNAESSSFFNKITTLNLLTYNLCNSITNKNTLVLDQNYKTHNNKHLLQKIFSDKKEFFINYNSLPISAFYENEETFINTEGMFKRTTKLLSRKKTRNGWQIIKKLLKYNREYLLSFDNKDNSILFFNSNQIINYKNYTNFQSYASKTLSNLSFFLTTTTSPIFFKYNNAQFKSNSKKINVTKLKYWLDDFFTSGKDEYSKNSLILSNCSKIIRSEITNFF</sequence>
<keyword evidence="4" id="KW-0479">Metal-binding</keyword>
<geneLocation type="mitochondrion" evidence="11"/>
<keyword evidence="6" id="KW-0408">Iron</keyword>
<evidence type="ECO:0000256" key="2">
    <source>
        <dbReference type="ARBA" id="ARBA00005404"/>
    </source>
</evidence>
<evidence type="ECO:0000256" key="7">
    <source>
        <dbReference type="ARBA" id="ARBA00023014"/>
    </source>
</evidence>
<evidence type="ECO:0000256" key="9">
    <source>
        <dbReference type="ARBA" id="ARBA00034078"/>
    </source>
</evidence>
<dbReference type="PROSITE" id="PS51669">
    <property type="entry name" value="4FE4S_MOW_BIS_MGD"/>
    <property type="match status" value="1"/>
</dbReference>
<dbReference type="InterPro" id="IPR006656">
    <property type="entry name" value="Mopterin_OxRdtase"/>
</dbReference>
<name>A0A1L4BMD7_9STRA</name>
<keyword evidence="8" id="KW-0520">NAD</keyword>
<dbReference type="Pfam" id="PF00384">
    <property type="entry name" value="Molybdopterin"/>
    <property type="match status" value="1"/>
</dbReference>
<evidence type="ECO:0000256" key="8">
    <source>
        <dbReference type="ARBA" id="ARBA00023027"/>
    </source>
</evidence>
<evidence type="ECO:0000256" key="5">
    <source>
        <dbReference type="ARBA" id="ARBA00022967"/>
    </source>
</evidence>
<dbReference type="GO" id="GO:0016020">
    <property type="term" value="C:membrane"/>
    <property type="evidence" value="ECO:0007669"/>
    <property type="project" value="TreeGrafter"/>
</dbReference>
<keyword evidence="5" id="KW-1278">Translocase</keyword>
<dbReference type="SUPFAM" id="SSF53706">
    <property type="entry name" value="Formate dehydrogenase/DMSO reductase, domains 1-3"/>
    <property type="match status" value="2"/>
</dbReference>
<dbReference type="GO" id="GO:0051539">
    <property type="term" value="F:4 iron, 4 sulfur cluster binding"/>
    <property type="evidence" value="ECO:0007669"/>
    <property type="project" value="UniProtKB-KW"/>
</dbReference>
<dbReference type="GO" id="GO:0046872">
    <property type="term" value="F:metal ion binding"/>
    <property type="evidence" value="ECO:0007669"/>
    <property type="project" value="UniProtKB-KW"/>
</dbReference>
<feature type="domain" description="4Fe-4S Mo/W bis-MGD-type" evidence="10">
    <location>
        <begin position="18"/>
        <end position="74"/>
    </location>
</feature>
<dbReference type="InterPro" id="IPR050123">
    <property type="entry name" value="Prok_molybdopt-oxidoreductase"/>
</dbReference>
<evidence type="ECO:0000256" key="6">
    <source>
        <dbReference type="ARBA" id="ARBA00023004"/>
    </source>
</evidence>
<evidence type="ECO:0000256" key="4">
    <source>
        <dbReference type="ARBA" id="ARBA00022723"/>
    </source>
</evidence>